<dbReference type="EMBL" id="LAZR01034283">
    <property type="protein sequence ID" value="KKL45727.1"/>
    <property type="molecule type" value="Genomic_DNA"/>
</dbReference>
<reference evidence="2" key="1">
    <citation type="journal article" date="2015" name="Nature">
        <title>Complex archaea that bridge the gap between prokaryotes and eukaryotes.</title>
        <authorList>
            <person name="Spang A."/>
            <person name="Saw J.H."/>
            <person name="Jorgensen S.L."/>
            <person name="Zaremba-Niedzwiedzka K."/>
            <person name="Martijn J."/>
            <person name="Lind A.E."/>
            <person name="van Eijk R."/>
            <person name="Schleper C."/>
            <person name="Guy L."/>
            <person name="Ettema T.J."/>
        </authorList>
    </citation>
    <scope>NUCLEOTIDE SEQUENCE</scope>
</reference>
<dbReference type="SUPFAM" id="SSF53448">
    <property type="entry name" value="Nucleotide-diphospho-sugar transferases"/>
    <property type="match status" value="1"/>
</dbReference>
<dbReference type="Pfam" id="PF00535">
    <property type="entry name" value="Glycos_transf_2"/>
    <property type="match status" value="1"/>
</dbReference>
<protein>
    <recommendedName>
        <fullName evidence="1">Glycosyltransferase 2-like domain-containing protein</fullName>
    </recommendedName>
</protein>
<evidence type="ECO:0000259" key="1">
    <source>
        <dbReference type="Pfam" id="PF00535"/>
    </source>
</evidence>
<dbReference type="GO" id="GO:0016758">
    <property type="term" value="F:hexosyltransferase activity"/>
    <property type="evidence" value="ECO:0007669"/>
    <property type="project" value="UniProtKB-ARBA"/>
</dbReference>
<dbReference type="PANTHER" id="PTHR22916">
    <property type="entry name" value="GLYCOSYLTRANSFERASE"/>
    <property type="match status" value="1"/>
</dbReference>
<sequence>MTEHLPDISVIVCTHNHGKWLERCIRSLNHQQHMGADGFEIIVVNDASTDMTKDVLDNLNNIPNLRVINNDTNMGLPQSLNKAIRIALGRYIIRVDSDDYVTRLFLYLTKEFLDMNRDYQAVAVDYVLVDELERLIKRVNCFDEEIACGVMFRKECLFDIGLYDESFSMREGHELKKRFLEKFKMARLEFPLYKYRKYDGNRTNNLKETNGYDKKLTGQ</sequence>
<feature type="domain" description="Glycosyltransferase 2-like" evidence="1">
    <location>
        <begin position="9"/>
        <end position="123"/>
    </location>
</feature>
<gene>
    <name evidence="2" type="ORF">LCGC14_2352730</name>
</gene>
<evidence type="ECO:0000313" key="2">
    <source>
        <dbReference type="EMBL" id="KKL45727.1"/>
    </source>
</evidence>
<dbReference type="CDD" id="cd00761">
    <property type="entry name" value="Glyco_tranf_GTA_type"/>
    <property type="match status" value="1"/>
</dbReference>
<accession>A0A0F9F3Q2</accession>
<comment type="caution">
    <text evidence="2">The sequence shown here is derived from an EMBL/GenBank/DDBJ whole genome shotgun (WGS) entry which is preliminary data.</text>
</comment>
<proteinExistence type="predicted"/>
<dbReference type="InterPro" id="IPR029044">
    <property type="entry name" value="Nucleotide-diphossugar_trans"/>
</dbReference>
<name>A0A0F9F3Q2_9ZZZZ</name>
<organism evidence="2">
    <name type="scientific">marine sediment metagenome</name>
    <dbReference type="NCBI Taxonomy" id="412755"/>
    <lineage>
        <taxon>unclassified sequences</taxon>
        <taxon>metagenomes</taxon>
        <taxon>ecological metagenomes</taxon>
    </lineage>
</organism>
<dbReference type="PANTHER" id="PTHR22916:SF3">
    <property type="entry name" value="UDP-GLCNAC:BETAGAL BETA-1,3-N-ACETYLGLUCOSAMINYLTRANSFERASE-LIKE PROTEIN 1"/>
    <property type="match status" value="1"/>
</dbReference>
<dbReference type="Gene3D" id="3.90.550.10">
    <property type="entry name" value="Spore Coat Polysaccharide Biosynthesis Protein SpsA, Chain A"/>
    <property type="match status" value="1"/>
</dbReference>
<dbReference type="InterPro" id="IPR001173">
    <property type="entry name" value="Glyco_trans_2-like"/>
</dbReference>
<dbReference type="AlphaFoldDB" id="A0A0F9F3Q2"/>